<dbReference type="Gene3D" id="3.90.1580.10">
    <property type="entry name" value="paralog of FGE (formylglycine-generating enzyme)"/>
    <property type="match status" value="1"/>
</dbReference>
<dbReference type="InterPro" id="IPR027417">
    <property type="entry name" value="P-loop_NTPase"/>
</dbReference>
<dbReference type="Gene3D" id="3.40.50.300">
    <property type="entry name" value="P-loop containing nucleotide triphosphate hydrolases"/>
    <property type="match status" value="1"/>
</dbReference>
<dbReference type="InterPro" id="IPR042095">
    <property type="entry name" value="SUMF_sf"/>
</dbReference>
<dbReference type="EMBL" id="CP035708">
    <property type="protein sequence ID" value="QEN00619.1"/>
    <property type="molecule type" value="Genomic_DNA"/>
</dbReference>
<evidence type="ECO:0000313" key="2">
    <source>
        <dbReference type="EMBL" id="MET3606094.1"/>
    </source>
</evidence>
<dbReference type="AlphaFoldDB" id="A0A5C1Q117"/>
<protein>
    <recommendedName>
        <fullName evidence="1">Sulfatase-modifying factor enzyme-like domain-containing protein</fullName>
    </recommendedName>
</protein>
<organism evidence="3 4">
    <name type="scientific">Sphaerotilus sulfidivorans</name>
    <dbReference type="NCBI Taxonomy" id="639200"/>
    <lineage>
        <taxon>Bacteria</taxon>
        <taxon>Pseudomonadati</taxon>
        <taxon>Pseudomonadota</taxon>
        <taxon>Betaproteobacteria</taxon>
        <taxon>Burkholderiales</taxon>
        <taxon>Sphaerotilaceae</taxon>
        <taxon>Sphaerotilus</taxon>
    </lineage>
</organism>
<accession>A0A5C1Q117</accession>
<dbReference type="SUPFAM" id="SSF56436">
    <property type="entry name" value="C-type lectin-like"/>
    <property type="match status" value="1"/>
</dbReference>
<evidence type="ECO:0000313" key="5">
    <source>
        <dbReference type="Proteomes" id="UP001549111"/>
    </source>
</evidence>
<dbReference type="Pfam" id="PF03781">
    <property type="entry name" value="FGE-sulfatase"/>
    <property type="match status" value="1"/>
</dbReference>
<dbReference type="EMBL" id="JBEPLS010000034">
    <property type="protein sequence ID" value="MET3606094.1"/>
    <property type="molecule type" value="Genomic_DNA"/>
</dbReference>
<dbReference type="Proteomes" id="UP001549111">
    <property type="component" value="Unassembled WGS sequence"/>
</dbReference>
<evidence type="ECO:0000259" key="1">
    <source>
        <dbReference type="Pfam" id="PF03781"/>
    </source>
</evidence>
<feature type="domain" description="Sulfatase-modifying factor enzyme-like" evidence="1">
    <location>
        <begin position="790"/>
        <end position="860"/>
    </location>
</feature>
<dbReference type="KEGG" id="snn:EWH46_07405"/>
<dbReference type="InterPro" id="IPR005532">
    <property type="entry name" value="SUMF_dom"/>
</dbReference>
<gene>
    <name evidence="2" type="ORF">ABIC99_003929</name>
    <name evidence="3" type="ORF">EWH46_07405</name>
</gene>
<evidence type="ECO:0000313" key="3">
    <source>
        <dbReference type="EMBL" id="QEN00619.1"/>
    </source>
</evidence>
<dbReference type="InterPro" id="IPR051043">
    <property type="entry name" value="Sulfatase_Mod_Factor_Kinase"/>
</dbReference>
<proteinExistence type="predicted"/>
<keyword evidence="5" id="KW-1185">Reference proteome</keyword>
<dbReference type="OrthoDB" id="9768004at2"/>
<name>A0A5C1Q117_9BURK</name>
<dbReference type="PANTHER" id="PTHR23150">
    <property type="entry name" value="SULFATASE MODIFYING FACTOR 1, 2"/>
    <property type="match status" value="1"/>
</dbReference>
<dbReference type="Proteomes" id="UP000323522">
    <property type="component" value="Chromosome"/>
</dbReference>
<reference evidence="3 4" key="1">
    <citation type="submission" date="2019-02" db="EMBL/GenBank/DDBJ databases">
        <title>Complete Genome Sequence and Methylome Analysis of Sphaerotilus natans subsp. sulfidivorans D-507.</title>
        <authorList>
            <person name="Fomenkov A."/>
            <person name="Gridneva E."/>
            <person name="Smolyakov D."/>
            <person name="Dubinina G."/>
            <person name="Vincze T."/>
            <person name="Grabovich M."/>
            <person name="Roberts R.J."/>
        </authorList>
    </citation>
    <scope>NUCLEOTIDE SEQUENCE [LARGE SCALE GENOMIC DNA]</scope>
    <source>
        <strain evidence="3 4">D-507</strain>
    </source>
</reference>
<reference evidence="2 5" key="2">
    <citation type="submission" date="2024-06" db="EMBL/GenBank/DDBJ databases">
        <title>Genomic Encyclopedia of Type Strains, Phase IV (KMG-IV): sequencing the most valuable type-strain genomes for metagenomic binning, comparative biology and taxonomic classification.</title>
        <authorList>
            <person name="Goeker M."/>
        </authorList>
    </citation>
    <scope>NUCLEOTIDE SEQUENCE [LARGE SCALE GENOMIC DNA]</scope>
    <source>
        <strain evidence="2 5">D-501</strain>
    </source>
</reference>
<dbReference type="RefSeq" id="WP_149503342.1">
    <property type="nucleotide sequence ID" value="NZ_CP035708.1"/>
</dbReference>
<evidence type="ECO:0000313" key="4">
    <source>
        <dbReference type="Proteomes" id="UP000323522"/>
    </source>
</evidence>
<dbReference type="InterPro" id="IPR016187">
    <property type="entry name" value="CTDL_fold"/>
</dbReference>
<sequence>MSRRTIRIFLASPWDTAEARQVVAKTVQSVASDPAYRHRVEIDLRRWDDPDRPVPVSFRRNPQADVVEYVGDPADCDLVVGLFRHVFGSPLPERDDGHHYGLSPDGDPWTGTEWELHRSDVPGSRVQEVWVYRDTSRWQADNDWSDDESERHWTQYQRVKRFFKECKTPEGSILKGINDHEGAADLATKFDKRLREWISKALDGPPPSVAPIEEPLSTDQQRLLSILLESDEPLDSSLVATVYNAKVHGLRGYLLHRFAAWCVAGRQLDQQFVNLDLMIDHGPQHDGQRFEPVRHASLQALLAAEPDTRGWVLIGEPGSGKSTVLQHHELLMARAGLRALARGEPLPELCLWQRLADCQHDVADPAAWLAAQWQRLYPALPAPEELARTHRLRWLLDGLNEVQAPTAEAFRAATGRWAAWAAALPADRSAAPIFSVRTLDYSATLSSEGLTVRQARLAPWSLEQIERFCLLRLGPDNMLAPAIREDPTLTALCALPFNLDAQCSLTGALGRPAADRAELFGGMAWQRLRRAKQRRELEHPGLLTDREHAQLADEGYWLGHLHQLPAKGQLVAGLDRQATRMHRASDGTEVSVDEDEVAPWLAAPSDRRAWLGAVQALHIAEVELSGRFRYTHQLWQEFHAARGLRDLPLKHPAGLPDLRAPEPVGLDEAVRALAVQDPLPGPGVSAWEESVKLAVQMAARLDDGGAAVAAWIDHLSGVNLALAGRAALRGMERLKGTPRLEALRAALLARSRDPAVDLRWRIEAGEILGDLGDPRFEERVGPHGRYLWPKQWVTVPAGRYVIGSEDGDADEKPLTPVELTEFSMAFAPVTNAEFRCFMEAGGYEDERWWEGETAQRWLREGIRNETSIHSARELF</sequence>